<dbReference type="Proteomes" id="UP001434883">
    <property type="component" value="Unassembled WGS sequence"/>
</dbReference>
<proteinExistence type="predicted"/>
<evidence type="ECO:0000256" key="1">
    <source>
        <dbReference type="ARBA" id="ARBA00022658"/>
    </source>
</evidence>
<feature type="non-terminal residue" evidence="4">
    <location>
        <position position="1"/>
    </location>
</feature>
<accession>A0ABV0RDG7</accession>
<dbReference type="Gene3D" id="1.10.840.10">
    <property type="entry name" value="Ras guanine-nucleotide exchange factors catalytic domain"/>
    <property type="match status" value="2"/>
</dbReference>
<feature type="domain" description="Ras-GEF" evidence="3">
    <location>
        <begin position="1"/>
        <end position="157"/>
    </location>
</feature>
<dbReference type="PROSITE" id="PS50009">
    <property type="entry name" value="RASGEF_CAT"/>
    <property type="match status" value="1"/>
</dbReference>
<protein>
    <recommendedName>
        <fullName evidence="3">Ras-GEF domain-containing protein</fullName>
    </recommendedName>
</protein>
<sequence length="157" mass="18075">SCSTSGRCFSFGYRLVFLDYRSYVVRGSVRDNPALERSVMMCNGVSQWVQLMILSRHTAQQRAQVLSEFTELLSSRSNYINYRRVYNECKGFKVPILGVHLKDLISLNEALPDYIDEEKINLSKLQHLYSNINDLLAIHSCKPPFEANKDLLHLLTV</sequence>
<gene>
    <name evidence="4" type="ORF">XENOCAPTIV_011811</name>
</gene>
<evidence type="ECO:0000259" key="3">
    <source>
        <dbReference type="PROSITE" id="PS50009"/>
    </source>
</evidence>
<dbReference type="InterPro" id="IPR036964">
    <property type="entry name" value="RASGEF_cat_dom_sf"/>
</dbReference>
<dbReference type="EMBL" id="JAHRIN010042260">
    <property type="protein sequence ID" value="MEQ2205737.1"/>
    <property type="molecule type" value="Genomic_DNA"/>
</dbReference>
<dbReference type="PANTHER" id="PTHR23113">
    <property type="entry name" value="GUANINE NUCLEOTIDE EXCHANGE FACTOR"/>
    <property type="match status" value="1"/>
</dbReference>
<organism evidence="4 5">
    <name type="scientific">Xenoophorus captivus</name>
    <dbReference type="NCBI Taxonomy" id="1517983"/>
    <lineage>
        <taxon>Eukaryota</taxon>
        <taxon>Metazoa</taxon>
        <taxon>Chordata</taxon>
        <taxon>Craniata</taxon>
        <taxon>Vertebrata</taxon>
        <taxon>Euteleostomi</taxon>
        <taxon>Actinopterygii</taxon>
        <taxon>Neopterygii</taxon>
        <taxon>Teleostei</taxon>
        <taxon>Neoteleostei</taxon>
        <taxon>Acanthomorphata</taxon>
        <taxon>Ovalentaria</taxon>
        <taxon>Atherinomorphae</taxon>
        <taxon>Cyprinodontiformes</taxon>
        <taxon>Goodeidae</taxon>
        <taxon>Xenoophorus</taxon>
    </lineage>
</organism>
<dbReference type="SUPFAM" id="SSF48366">
    <property type="entry name" value="Ras GEF"/>
    <property type="match status" value="1"/>
</dbReference>
<dbReference type="Pfam" id="PF00617">
    <property type="entry name" value="RasGEF"/>
    <property type="match status" value="1"/>
</dbReference>
<keyword evidence="1 2" id="KW-0344">Guanine-nucleotide releasing factor</keyword>
<dbReference type="SMART" id="SM00147">
    <property type="entry name" value="RasGEF"/>
    <property type="match status" value="1"/>
</dbReference>
<dbReference type="InterPro" id="IPR008937">
    <property type="entry name" value="Ras-like_GEF"/>
</dbReference>
<name>A0ABV0RDG7_9TELE</name>
<evidence type="ECO:0000256" key="2">
    <source>
        <dbReference type="PROSITE-ProRule" id="PRU00168"/>
    </source>
</evidence>
<comment type="caution">
    <text evidence="4">The sequence shown here is derived from an EMBL/GenBank/DDBJ whole genome shotgun (WGS) entry which is preliminary data.</text>
</comment>
<dbReference type="InterPro" id="IPR001895">
    <property type="entry name" value="RASGEF_cat_dom"/>
</dbReference>
<dbReference type="InterPro" id="IPR023578">
    <property type="entry name" value="Ras_GEF_dom_sf"/>
</dbReference>
<reference evidence="4 5" key="1">
    <citation type="submission" date="2021-06" db="EMBL/GenBank/DDBJ databases">
        <authorList>
            <person name="Palmer J.M."/>
        </authorList>
    </citation>
    <scope>NUCLEOTIDE SEQUENCE [LARGE SCALE GENOMIC DNA]</scope>
    <source>
        <strain evidence="4 5">XC_2019</strain>
        <tissue evidence="4">Muscle</tissue>
    </source>
</reference>
<keyword evidence="5" id="KW-1185">Reference proteome</keyword>
<dbReference type="PANTHER" id="PTHR23113:SF157">
    <property type="entry name" value="RAS GUANYL-RELEASING PROTEIN 4"/>
    <property type="match status" value="1"/>
</dbReference>
<evidence type="ECO:0000313" key="4">
    <source>
        <dbReference type="EMBL" id="MEQ2205737.1"/>
    </source>
</evidence>
<evidence type="ECO:0000313" key="5">
    <source>
        <dbReference type="Proteomes" id="UP001434883"/>
    </source>
</evidence>